<keyword evidence="5 6" id="KW-0234">DNA repair</keyword>
<comment type="domain">
    <text evidence="6">Has three domains with a flexible linker between the domains II and III and assumes an 'L' shape. Domain III is highly mobile and contacts RuvB.</text>
</comment>
<dbReference type="InterPro" id="IPR012340">
    <property type="entry name" value="NA-bd_OB-fold"/>
</dbReference>
<dbReference type="GO" id="GO:0048476">
    <property type="term" value="C:Holliday junction resolvase complex"/>
    <property type="evidence" value="ECO:0007669"/>
    <property type="project" value="UniProtKB-UniRule"/>
</dbReference>
<dbReference type="Gene3D" id="1.10.150.20">
    <property type="entry name" value="5' to 3' exonuclease, C-terminal subdomain"/>
    <property type="match status" value="1"/>
</dbReference>
<dbReference type="InterPro" id="IPR036267">
    <property type="entry name" value="RuvA_C_sf"/>
</dbReference>
<dbReference type="GO" id="GO:0009378">
    <property type="term" value="F:four-way junction helicase activity"/>
    <property type="evidence" value="ECO:0007669"/>
    <property type="project" value="InterPro"/>
</dbReference>
<accession>A0A316BVZ3</accession>
<dbReference type="InterPro" id="IPR000085">
    <property type="entry name" value="RuvA"/>
</dbReference>
<dbReference type="InterPro" id="IPR013849">
    <property type="entry name" value="DNA_helicase_Holl-junc_RuvA_I"/>
</dbReference>
<feature type="region of interest" description="Domain I" evidence="6">
    <location>
        <begin position="1"/>
        <end position="64"/>
    </location>
</feature>
<comment type="function">
    <text evidence="6">The RuvA-RuvB-RuvC complex processes Holliday junction (HJ) DNA during genetic recombination and DNA repair, while the RuvA-RuvB complex plays an important role in the rescue of blocked DNA replication forks via replication fork reversal (RFR). RuvA specifically binds to HJ cruciform DNA, conferring on it an open structure. The RuvB hexamer acts as an ATP-dependent pump, pulling dsDNA into and through the RuvAB complex. HJ branch migration allows RuvC to scan DNA until it finds its consensus sequence, where it cleaves and resolves the cruciform DNA.</text>
</comment>
<dbReference type="GO" id="GO:0005737">
    <property type="term" value="C:cytoplasm"/>
    <property type="evidence" value="ECO:0007669"/>
    <property type="project" value="UniProtKB-SubCell"/>
</dbReference>
<dbReference type="HAMAP" id="MF_00031">
    <property type="entry name" value="DNA_HJ_migration_RuvA"/>
    <property type="match status" value="1"/>
</dbReference>
<dbReference type="Pfam" id="PF14520">
    <property type="entry name" value="HHH_5"/>
    <property type="match status" value="1"/>
</dbReference>
<keyword evidence="9" id="KW-0547">Nucleotide-binding</keyword>
<evidence type="ECO:0000256" key="4">
    <source>
        <dbReference type="ARBA" id="ARBA00023172"/>
    </source>
</evidence>
<sequence length="206" mass="21516">MIGKLKGTVDEIAEDHCVVDVHGVGYVAFCSVRTLATLPGPGEAVVLFTETYVREDMIRLYGFQSALEREWFRLLQANVPGVGAKVALAVLSTLSPSDLANAIALRDIAMVSRAPGVGKKVAERIVTELKNKAPAFAGEASATIGLKQELGEGVAAAPIADAVSALVNLGYSRDIAANAVSAALKTAGEEADSSKLIRLGLKELAR</sequence>
<dbReference type="InterPro" id="IPR011114">
    <property type="entry name" value="RuvA_C"/>
</dbReference>
<dbReference type="InterPro" id="IPR010994">
    <property type="entry name" value="RuvA_2-like"/>
</dbReference>
<dbReference type="SUPFAM" id="SSF46929">
    <property type="entry name" value="DNA helicase RuvA subunit, C-terminal domain"/>
    <property type="match status" value="1"/>
</dbReference>
<name>A0A316BVZ3_PSESE</name>
<comment type="similarity">
    <text evidence="6">Belongs to the RuvA family.</text>
</comment>
<evidence type="ECO:0000256" key="2">
    <source>
        <dbReference type="ARBA" id="ARBA00022763"/>
    </source>
</evidence>
<evidence type="ECO:0000256" key="6">
    <source>
        <dbReference type="HAMAP-Rule" id="MF_00031"/>
    </source>
</evidence>
<evidence type="ECO:0000256" key="5">
    <source>
        <dbReference type="ARBA" id="ARBA00023204"/>
    </source>
</evidence>
<dbReference type="GO" id="GO:0006310">
    <property type="term" value="P:DNA recombination"/>
    <property type="evidence" value="ECO:0007669"/>
    <property type="project" value="UniProtKB-UniRule"/>
</dbReference>
<dbReference type="GO" id="GO:0005524">
    <property type="term" value="F:ATP binding"/>
    <property type="evidence" value="ECO:0007669"/>
    <property type="project" value="InterPro"/>
</dbReference>
<dbReference type="OrthoDB" id="5293449at2"/>
<evidence type="ECO:0000259" key="7">
    <source>
        <dbReference type="Pfam" id="PF01330"/>
    </source>
</evidence>
<dbReference type="EMBL" id="QGGG01000016">
    <property type="protein sequence ID" value="PWJ78391.1"/>
    <property type="molecule type" value="Genomic_DNA"/>
</dbReference>
<keyword evidence="9" id="KW-0378">Hydrolase</keyword>
<dbReference type="GO" id="GO:0006281">
    <property type="term" value="P:DNA repair"/>
    <property type="evidence" value="ECO:0007669"/>
    <property type="project" value="UniProtKB-UniRule"/>
</dbReference>
<keyword evidence="1 6" id="KW-0963">Cytoplasm</keyword>
<dbReference type="NCBIfam" id="TIGR00084">
    <property type="entry name" value="ruvA"/>
    <property type="match status" value="1"/>
</dbReference>
<comment type="subcellular location">
    <subcellularLocation>
        <location evidence="6">Cytoplasm</location>
    </subcellularLocation>
</comment>
<dbReference type="RefSeq" id="WP_019171989.1">
    <property type="nucleotide sequence ID" value="NZ_QGGG01000016.1"/>
</dbReference>
<organism evidence="9 10">
    <name type="scientific">Pseudaminobacter salicylatoxidans</name>
    <dbReference type="NCBI Taxonomy" id="93369"/>
    <lineage>
        <taxon>Bacteria</taxon>
        <taxon>Pseudomonadati</taxon>
        <taxon>Pseudomonadota</taxon>
        <taxon>Alphaproteobacteria</taxon>
        <taxon>Hyphomicrobiales</taxon>
        <taxon>Phyllobacteriaceae</taxon>
        <taxon>Pseudaminobacter</taxon>
    </lineage>
</organism>
<protein>
    <recommendedName>
        <fullName evidence="6">Holliday junction branch migration complex subunit RuvA</fullName>
    </recommendedName>
</protein>
<dbReference type="SUPFAM" id="SSF47781">
    <property type="entry name" value="RuvA domain 2-like"/>
    <property type="match status" value="1"/>
</dbReference>
<keyword evidence="4 6" id="KW-0233">DNA recombination</keyword>
<keyword evidence="9" id="KW-0347">Helicase</keyword>
<proteinExistence type="inferred from homology"/>
<keyword evidence="10" id="KW-1185">Reference proteome</keyword>
<keyword evidence="9" id="KW-0067">ATP-binding</keyword>
<gene>
    <name evidence="6" type="primary">ruvA</name>
    <name evidence="9" type="ORF">C7441_11658</name>
</gene>
<reference evidence="9 10" key="1">
    <citation type="submission" date="2018-05" db="EMBL/GenBank/DDBJ databases">
        <title>Genomic Encyclopedia of Type Strains, Phase IV (KMG-IV): sequencing the most valuable type-strain genomes for metagenomic binning, comparative biology and taxonomic classification.</title>
        <authorList>
            <person name="Goeker M."/>
        </authorList>
    </citation>
    <scope>NUCLEOTIDE SEQUENCE [LARGE SCALE GENOMIC DNA]</scope>
    <source>
        <strain evidence="9 10">DSM 6986</strain>
    </source>
</reference>
<keyword evidence="3 6" id="KW-0238">DNA-binding</keyword>
<dbReference type="CDD" id="cd14332">
    <property type="entry name" value="UBA_RuvA_C"/>
    <property type="match status" value="1"/>
</dbReference>
<dbReference type="SUPFAM" id="SSF50249">
    <property type="entry name" value="Nucleic acid-binding proteins"/>
    <property type="match status" value="1"/>
</dbReference>
<evidence type="ECO:0000313" key="10">
    <source>
        <dbReference type="Proteomes" id="UP000245396"/>
    </source>
</evidence>
<keyword evidence="2 6" id="KW-0227">DNA damage</keyword>
<evidence type="ECO:0000256" key="1">
    <source>
        <dbReference type="ARBA" id="ARBA00022490"/>
    </source>
</evidence>
<evidence type="ECO:0000313" key="9">
    <source>
        <dbReference type="EMBL" id="PWJ78391.1"/>
    </source>
</evidence>
<feature type="domain" description="Holliday junction DNA helicase RuvA C-terminal" evidence="8">
    <location>
        <begin position="159"/>
        <end position="204"/>
    </location>
</feature>
<comment type="caution">
    <text evidence="9">The sequence shown here is derived from an EMBL/GenBank/DDBJ whole genome shotgun (WGS) entry which is preliminary data.</text>
</comment>
<dbReference type="Proteomes" id="UP000245396">
    <property type="component" value="Unassembled WGS sequence"/>
</dbReference>
<dbReference type="Gene3D" id="1.10.8.10">
    <property type="entry name" value="DNA helicase RuvA subunit, C-terminal domain"/>
    <property type="match status" value="1"/>
</dbReference>
<comment type="caution">
    <text evidence="6">Lacks conserved residue(s) required for the propagation of feature annotation.</text>
</comment>
<dbReference type="Pfam" id="PF01330">
    <property type="entry name" value="RuvA_N"/>
    <property type="match status" value="1"/>
</dbReference>
<dbReference type="GO" id="GO:0009379">
    <property type="term" value="C:Holliday junction helicase complex"/>
    <property type="evidence" value="ECO:0007669"/>
    <property type="project" value="InterPro"/>
</dbReference>
<dbReference type="AlphaFoldDB" id="A0A316BVZ3"/>
<feature type="domain" description="DNA helicase Holliday junction RuvA type" evidence="7">
    <location>
        <begin position="1"/>
        <end position="62"/>
    </location>
</feature>
<evidence type="ECO:0000259" key="8">
    <source>
        <dbReference type="Pfam" id="PF07499"/>
    </source>
</evidence>
<evidence type="ECO:0000256" key="3">
    <source>
        <dbReference type="ARBA" id="ARBA00023125"/>
    </source>
</evidence>
<comment type="subunit">
    <text evidence="6">Homotetramer. Forms an RuvA(8)-RuvB(12)-Holliday junction (HJ) complex. HJ DNA is sandwiched between 2 RuvA tetramers; dsDNA enters through RuvA and exits via RuvB. An RuvB hexamer assembles on each DNA strand where it exits the tetramer. Each RuvB hexamer is contacted by two RuvA subunits (via domain III) on 2 adjacent RuvB subunits; this complex drives branch migration. In the full resolvosome a probable DNA-RuvA(4)-RuvB(12)-RuvC(2) complex forms which resolves the HJ.</text>
</comment>
<dbReference type="Gene3D" id="2.40.50.140">
    <property type="entry name" value="Nucleic acid-binding proteins"/>
    <property type="match status" value="1"/>
</dbReference>
<dbReference type="Pfam" id="PF07499">
    <property type="entry name" value="RuvA_C"/>
    <property type="match status" value="1"/>
</dbReference>
<dbReference type="GO" id="GO:0000400">
    <property type="term" value="F:four-way junction DNA binding"/>
    <property type="evidence" value="ECO:0007669"/>
    <property type="project" value="UniProtKB-UniRule"/>
</dbReference>
<feature type="region of interest" description="Domain III" evidence="6">
    <location>
        <begin position="154"/>
        <end position="206"/>
    </location>
</feature>
<dbReference type="STRING" id="1192868.GCA_000304395_02407"/>